<dbReference type="EMBL" id="JACOIJ010000007">
    <property type="protein sequence ID" value="MBD1429062.1"/>
    <property type="molecule type" value="Genomic_DNA"/>
</dbReference>
<proteinExistence type="predicted"/>
<accession>A0ABR7YCP1</accession>
<protein>
    <recommendedName>
        <fullName evidence="4">DUF4377 domain-containing protein</fullName>
    </recommendedName>
</protein>
<evidence type="ECO:0000313" key="2">
    <source>
        <dbReference type="EMBL" id="MBD1429062.1"/>
    </source>
</evidence>
<dbReference type="Proteomes" id="UP000651271">
    <property type="component" value="Unassembled WGS sequence"/>
</dbReference>
<dbReference type="RefSeq" id="WP_165290262.1">
    <property type="nucleotide sequence ID" value="NZ_JACOIJ010000007.1"/>
</dbReference>
<organism evidence="2 3">
    <name type="scientific">Sphingobacterium litopenaei</name>
    <dbReference type="NCBI Taxonomy" id="2763500"/>
    <lineage>
        <taxon>Bacteria</taxon>
        <taxon>Pseudomonadati</taxon>
        <taxon>Bacteroidota</taxon>
        <taxon>Sphingobacteriia</taxon>
        <taxon>Sphingobacteriales</taxon>
        <taxon>Sphingobacteriaceae</taxon>
        <taxon>Sphingobacterium</taxon>
    </lineage>
</organism>
<comment type="caution">
    <text evidence="2">The sequence shown here is derived from an EMBL/GenBank/DDBJ whole genome shotgun (WGS) entry which is preliminary data.</text>
</comment>
<keyword evidence="1" id="KW-0732">Signal</keyword>
<evidence type="ECO:0000313" key="3">
    <source>
        <dbReference type="Proteomes" id="UP000651271"/>
    </source>
</evidence>
<feature type="signal peptide" evidence="1">
    <location>
        <begin position="1"/>
        <end position="19"/>
    </location>
</feature>
<evidence type="ECO:0000256" key="1">
    <source>
        <dbReference type="SAM" id="SignalP"/>
    </source>
</evidence>
<feature type="chain" id="PRO_5046503905" description="DUF4377 domain-containing protein" evidence="1">
    <location>
        <begin position="20"/>
        <end position="139"/>
    </location>
</feature>
<reference evidence="2 3" key="1">
    <citation type="submission" date="2020-08" db="EMBL/GenBank/DDBJ databases">
        <title>Sphingobacterium sp. DN04309 isolated from aquaculture water.</title>
        <authorList>
            <person name="Zhang M."/>
        </authorList>
    </citation>
    <scope>NUCLEOTIDE SEQUENCE [LARGE SCALE GENOMIC DNA]</scope>
    <source>
        <strain evidence="2 3">DN04309</strain>
    </source>
</reference>
<sequence>MKRVLLALAIASASLVTLSSCTKEYITNYLPGVTYTTTVKPNDWVRDGNTNIYYTDLEFPELDNAYYNYGTVQVHLEFTDSKGYYNAIPATIKGIHYSYEYKVGTVSLYAEDRLGSNLNALDKDIKVKVTLTDADNGGN</sequence>
<evidence type="ECO:0008006" key="4">
    <source>
        <dbReference type="Google" id="ProtNLM"/>
    </source>
</evidence>
<dbReference type="PROSITE" id="PS51257">
    <property type="entry name" value="PROKAR_LIPOPROTEIN"/>
    <property type="match status" value="1"/>
</dbReference>
<keyword evidence="3" id="KW-1185">Reference proteome</keyword>
<gene>
    <name evidence="2" type="ORF">H8B04_05700</name>
</gene>
<name>A0ABR7YCP1_9SPHI</name>